<accession>A0A840CN16</accession>
<organism evidence="1 2">
    <name type="scientific">Dysgonomonas hofstadii</name>
    <dbReference type="NCBI Taxonomy" id="637886"/>
    <lineage>
        <taxon>Bacteria</taxon>
        <taxon>Pseudomonadati</taxon>
        <taxon>Bacteroidota</taxon>
        <taxon>Bacteroidia</taxon>
        <taxon>Bacteroidales</taxon>
        <taxon>Dysgonomonadaceae</taxon>
        <taxon>Dysgonomonas</taxon>
    </lineage>
</organism>
<dbReference type="EMBL" id="JACIEP010000004">
    <property type="protein sequence ID" value="MBB4035438.1"/>
    <property type="molecule type" value="Genomic_DNA"/>
</dbReference>
<proteinExistence type="predicted"/>
<evidence type="ECO:0008006" key="3">
    <source>
        <dbReference type="Google" id="ProtNLM"/>
    </source>
</evidence>
<protein>
    <recommendedName>
        <fullName evidence="3">Conjugative transposon protein TraO</fullName>
    </recommendedName>
</protein>
<evidence type="ECO:0000313" key="1">
    <source>
        <dbReference type="EMBL" id="MBB4035438.1"/>
    </source>
</evidence>
<dbReference type="Pfam" id="PF10626">
    <property type="entry name" value="TraO"/>
    <property type="match status" value="1"/>
</dbReference>
<dbReference type="RefSeq" id="WP_183306379.1">
    <property type="nucleotide sequence ID" value="NZ_JACIEP010000004.1"/>
</dbReference>
<name>A0A840CN16_9BACT</name>
<gene>
    <name evidence="1" type="ORF">GGR21_001331</name>
</gene>
<reference evidence="1 2" key="1">
    <citation type="submission" date="2020-08" db="EMBL/GenBank/DDBJ databases">
        <title>Genomic Encyclopedia of Type Strains, Phase IV (KMG-IV): sequencing the most valuable type-strain genomes for metagenomic binning, comparative biology and taxonomic classification.</title>
        <authorList>
            <person name="Goeker M."/>
        </authorList>
    </citation>
    <scope>NUCLEOTIDE SEQUENCE [LARGE SCALE GENOMIC DNA]</scope>
    <source>
        <strain evidence="1 2">DSM 104969</strain>
    </source>
</reference>
<comment type="caution">
    <text evidence="1">The sequence shown here is derived from an EMBL/GenBank/DDBJ whole genome shotgun (WGS) entry which is preliminary data.</text>
</comment>
<evidence type="ECO:0000313" key="2">
    <source>
        <dbReference type="Proteomes" id="UP000555103"/>
    </source>
</evidence>
<dbReference type="AlphaFoldDB" id="A0A840CN16"/>
<dbReference type="Proteomes" id="UP000555103">
    <property type="component" value="Unassembled WGS sequence"/>
</dbReference>
<keyword evidence="2" id="KW-1185">Reference proteome</keyword>
<sequence length="195" mass="21931">MYRITLIITLVFSLSLFITEKAFAQRYLPGQKGIQITASAVDGFKLSKGDGQAFALGIGTATYNKSGSRWIFAAEYLQKQYDYSSRYVPLSQFTGEIGYYKKFLSDYSKTFFFSIGASAMSGYETVNWGKKELKDGATLTNKDKFLYGGAIGLEIEIFFTDRMILLIYARERFLPSSTIGKFHFQAGVGIKFIIN</sequence>
<dbReference type="InterPro" id="IPR018899">
    <property type="entry name" value="Conjug_transposon_Tra0"/>
</dbReference>